<keyword evidence="4" id="KW-1185">Reference proteome</keyword>
<evidence type="ECO:0000259" key="2">
    <source>
        <dbReference type="Pfam" id="PF01206"/>
    </source>
</evidence>
<evidence type="ECO:0000313" key="3">
    <source>
        <dbReference type="EMBL" id="AFN74115.1"/>
    </source>
</evidence>
<dbReference type="InterPro" id="IPR001455">
    <property type="entry name" value="TusA-like"/>
</dbReference>
<proteinExistence type="inferred from homology"/>
<organism evidence="3 4">
    <name type="scientific">Melioribacter roseus (strain DSM 23840 / JCM 17771 / VKM B-2668 / P3M-2)</name>
    <dbReference type="NCBI Taxonomy" id="1191523"/>
    <lineage>
        <taxon>Bacteria</taxon>
        <taxon>Pseudomonadati</taxon>
        <taxon>Ignavibacteriota</taxon>
        <taxon>Ignavibacteria</taxon>
        <taxon>Ignavibacteriales</taxon>
        <taxon>Melioribacteraceae</taxon>
        <taxon>Melioribacter</taxon>
    </lineage>
</organism>
<dbReference type="Gene3D" id="3.30.110.40">
    <property type="entry name" value="TusA-like domain"/>
    <property type="match status" value="1"/>
</dbReference>
<evidence type="ECO:0000256" key="1">
    <source>
        <dbReference type="ARBA" id="ARBA00008984"/>
    </source>
</evidence>
<sequence>MNRYKLDITKDHCPMTFVKTKLELEKLSSGDILEVMLKEGEPLENVPRAAEEQGNKILEIRHLQDDIHLVVIEKG</sequence>
<dbReference type="eggNOG" id="COG0425">
    <property type="taxonomic scope" value="Bacteria"/>
</dbReference>
<dbReference type="PATRIC" id="fig|1191523.3.peg.922"/>
<dbReference type="EMBL" id="CP003557">
    <property type="protein sequence ID" value="AFN74115.1"/>
    <property type="molecule type" value="Genomic_DNA"/>
</dbReference>
<feature type="domain" description="UPF0033" evidence="2">
    <location>
        <begin position="5"/>
        <end position="74"/>
    </location>
</feature>
<dbReference type="RefSeq" id="WP_014855551.1">
    <property type="nucleotide sequence ID" value="NC_018178.1"/>
</dbReference>
<dbReference type="PANTHER" id="PTHR33279:SF19">
    <property type="entry name" value="SSL1707 PROTEIN"/>
    <property type="match status" value="1"/>
</dbReference>
<protein>
    <submittedName>
        <fullName evidence="3">Sira-like domaiN-containing protein</fullName>
    </submittedName>
</protein>
<name>I6Z4P6_MELRP</name>
<dbReference type="Pfam" id="PF01206">
    <property type="entry name" value="TusA"/>
    <property type="match status" value="1"/>
</dbReference>
<accession>I6Z4P6</accession>
<gene>
    <name evidence="3" type="ordered locus">MROS_0874</name>
</gene>
<dbReference type="STRING" id="1191523.MROS_0874"/>
<dbReference type="PANTHER" id="PTHR33279">
    <property type="entry name" value="SULFUR CARRIER PROTEIN YEDF-RELATED"/>
    <property type="match status" value="1"/>
</dbReference>
<dbReference type="AlphaFoldDB" id="I6Z4P6"/>
<dbReference type="InterPro" id="IPR036868">
    <property type="entry name" value="TusA-like_sf"/>
</dbReference>
<dbReference type="SUPFAM" id="SSF64307">
    <property type="entry name" value="SirA-like"/>
    <property type="match status" value="1"/>
</dbReference>
<evidence type="ECO:0000313" key="4">
    <source>
        <dbReference type="Proteomes" id="UP000009011"/>
    </source>
</evidence>
<dbReference type="KEGG" id="mro:MROS_0874"/>
<comment type="similarity">
    <text evidence="1">Belongs to the sulfur carrier protein TusA family.</text>
</comment>
<dbReference type="HOGENOM" id="CLU_165255_2_1_10"/>
<dbReference type="CDD" id="cd00291">
    <property type="entry name" value="SirA_YedF_YeeD"/>
    <property type="match status" value="1"/>
</dbReference>
<dbReference type="Proteomes" id="UP000009011">
    <property type="component" value="Chromosome"/>
</dbReference>
<reference evidence="3 4" key="1">
    <citation type="journal article" date="2013" name="PLoS ONE">
        <title>Genomic analysis of Melioribacter roseus, facultatively anaerobic organotrophic bacterium representing a novel deep lineage within Bacteriodetes/Chlorobi group.</title>
        <authorList>
            <person name="Kadnikov V.V."/>
            <person name="Mardanov A.V."/>
            <person name="Podosokorskaya O.A."/>
            <person name="Gavrilov S.N."/>
            <person name="Kublanov I.V."/>
            <person name="Beletsky A.V."/>
            <person name="Bonch-Osmolovskaya E.A."/>
            <person name="Ravin N.V."/>
        </authorList>
    </citation>
    <scope>NUCLEOTIDE SEQUENCE [LARGE SCALE GENOMIC DNA]</scope>
    <source>
        <strain evidence="4">JCM 17771 / P3M-2</strain>
    </source>
</reference>
<dbReference type="OrthoDB" id="9803707at2"/>